<keyword evidence="1" id="KW-0520">NAD</keyword>
<dbReference type="PROSITE" id="PS51059">
    <property type="entry name" value="PARP_CATALYTIC"/>
    <property type="match status" value="1"/>
</dbReference>
<sequence length="256" mass="29148">MSSAPPHFTVIPDDSYFSLEHSGQSGRSRLVVLAPDDPYYHLVRDKFIEGWRHADRPRPPVRAVLKILSTNESLNVYKKYRAKVAAEINDRKAKNQGNQKLLFHGTNRYCRVAENPDKVRICELSECSLCSIIRHSFNIEKSGNKHSFRRFGKGIYTTTCSSKADDYSFTGAKKFNWRVMLACRVVVGRPLIRRQDDTELTAPPPGYHSAMFQVIGKPGENLNYHETVVYDDDAIRPAFVVVYGEKQQEESSCVVC</sequence>
<evidence type="ECO:0000313" key="4">
    <source>
        <dbReference type="Proteomes" id="UP001063166"/>
    </source>
</evidence>
<gene>
    <name evidence="3" type="ORF">LshimejAT787_0602170</name>
</gene>
<accession>A0A9P3UPJ1</accession>
<dbReference type="PANTHER" id="PTHR31681">
    <property type="entry name" value="C2H2-LIKE ZINC FINGER PROTEIN"/>
    <property type="match status" value="1"/>
</dbReference>
<dbReference type="GO" id="GO:0003950">
    <property type="term" value="F:NAD+ poly-ADP-ribosyltransferase activity"/>
    <property type="evidence" value="ECO:0007669"/>
    <property type="project" value="UniProtKB-UniRule"/>
</dbReference>
<dbReference type="Gene3D" id="3.90.228.10">
    <property type="match status" value="1"/>
</dbReference>
<reference evidence="3" key="1">
    <citation type="submission" date="2022-07" db="EMBL/GenBank/DDBJ databases">
        <title>The genome of Lyophyllum shimeji provides insight into the initial evolution of ectomycorrhizal fungal genome.</title>
        <authorList>
            <person name="Kobayashi Y."/>
            <person name="Shibata T."/>
            <person name="Hirakawa H."/>
            <person name="Shigenobu S."/>
            <person name="Nishiyama T."/>
            <person name="Yamada A."/>
            <person name="Hasebe M."/>
            <person name="Kawaguchi M."/>
        </authorList>
    </citation>
    <scope>NUCLEOTIDE SEQUENCE</scope>
    <source>
        <strain evidence="3">AT787</strain>
    </source>
</reference>
<dbReference type="OrthoDB" id="9514740at2759"/>
<dbReference type="Proteomes" id="UP001063166">
    <property type="component" value="Unassembled WGS sequence"/>
</dbReference>
<dbReference type="Pfam" id="PF00644">
    <property type="entry name" value="PARP"/>
    <property type="match status" value="1"/>
</dbReference>
<organism evidence="3 4">
    <name type="scientific">Lyophyllum shimeji</name>
    <name type="common">Hon-shimeji</name>
    <name type="synonym">Tricholoma shimeji</name>
    <dbReference type="NCBI Taxonomy" id="47721"/>
    <lineage>
        <taxon>Eukaryota</taxon>
        <taxon>Fungi</taxon>
        <taxon>Dikarya</taxon>
        <taxon>Basidiomycota</taxon>
        <taxon>Agaricomycotina</taxon>
        <taxon>Agaricomycetes</taxon>
        <taxon>Agaricomycetidae</taxon>
        <taxon>Agaricales</taxon>
        <taxon>Tricholomatineae</taxon>
        <taxon>Lyophyllaceae</taxon>
        <taxon>Lyophyllum</taxon>
    </lineage>
</organism>
<proteinExistence type="predicted"/>
<dbReference type="PANTHER" id="PTHR31681:SF3">
    <property type="entry name" value="OS04G0690100 PROTEIN"/>
    <property type="match status" value="1"/>
</dbReference>
<evidence type="ECO:0000313" key="3">
    <source>
        <dbReference type="EMBL" id="GLB39055.1"/>
    </source>
</evidence>
<keyword evidence="1" id="KW-0808">Transferase</keyword>
<dbReference type="EMBL" id="BRPK01000006">
    <property type="protein sequence ID" value="GLB39055.1"/>
    <property type="molecule type" value="Genomic_DNA"/>
</dbReference>
<dbReference type="SUPFAM" id="SSF56399">
    <property type="entry name" value="ADP-ribosylation"/>
    <property type="match status" value="1"/>
</dbReference>
<evidence type="ECO:0000259" key="2">
    <source>
        <dbReference type="PROSITE" id="PS51059"/>
    </source>
</evidence>
<evidence type="ECO:0000256" key="1">
    <source>
        <dbReference type="RuleBase" id="RU362114"/>
    </source>
</evidence>
<dbReference type="EC" id="2.4.2.-" evidence="1"/>
<dbReference type="AlphaFoldDB" id="A0A9P3UPJ1"/>
<dbReference type="InterPro" id="IPR012317">
    <property type="entry name" value="Poly(ADP-ribose)pol_cat_dom"/>
</dbReference>
<comment type="caution">
    <text evidence="3">The sequence shown here is derived from an EMBL/GenBank/DDBJ whole genome shotgun (WGS) entry which is preliminary data.</text>
</comment>
<dbReference type="Gene3D" id="6.20.320.10">
    <property type="match status" value="1"/>
</dbReference>
<name>A0A9P3UPJ1_LYOSH</name>
<feature type="domain" description="PARP catalytic" evidence="2">
    <location>
        <begin position="17"/>
        <end position="252"/>
    </location>
</feature>
<protein>
    <recommendedName>
        <fullName evidence="1">Poly [ADP-ribose] polymerase</fullName>
        <shortName evidence="1">PARP</shortName>
        <ecNumber evidence="1">2.4.2.-</ecNumber>
    </recommendedName>
</protein>
<keyword evidence="1" id="KW-0328">Glycosyltransferase</keyword>
<keyword evidence="4" id="KW-1185">Reference proteome</keyword>